<keyword evidence="3" id="KW-1185">Reference proteome</keyword>
<feature type="compositionally biased region" description="Acidic residues" evidence="1">
    <location>
        <begin position="236"/>
        <end position="245"/>
    </location>
</feature>
<reference evidence="2" key="1">
    <citation type="journal article" date="2022" name="Genome Biol. Evol.">
        <title>A New Gene Family Diagnostic for Intracellular Biomineralization of Amorphous Ca Carbonates by Cyanobacteria.</title>
        <authorList>
            <person name="Benzerara K."/>
            <person name="Duprat E."/>
            <person name="Bitard-Feildel T."/>
            <person name="Caumes G."/>
            <person name="Cassier-Chauvat C."/>
            <person name="Chauvat F."/>
            <person name="Dezi M."/>
            <person name="Diop S.I."/>
            <person name="Gaschignard G."/>
            <person name="Gorgen S."/>
            <person name="Gugger M."/>
            <person name="Lopez-Garcia P."/>
            <person name="Millet M."/>
            <person name="Skouri-Panet F."/>
            <person name="Moreira D."/>
            <person name="Callebaut I."/>
        </authorList>
    </citation>
    <scope>NUCLEOTIDE SEQUENCE</scope>
    <source>
        <strain evidence="2">G9</strain>
    </source>
</reference>
<dbReference type="Proteomes" id="UP001154265">
    <property type="component" value="Unassembled WGS sequence"/>
</dbReference>
<comment type="caution">
    <text evidence="2">The sequence shown here is derived from an EMBL/GenBank/DDBJ whole genome shotgun (WGS) entry which is preliminary data.</text>
</comment>
<accession>A0ABT6EY17</accession>
<evidence type="ECO:0000256" key="1">
    <source>
        <dbReference type="SAM" id="MobiDB-lite"/>
    </source>
</evidence>
<dbReference type="EMBL" id="JAKKUT010000002">
    <property type="protein sequence ID" value="MDG2990673.1"/>
    <property type="molecule type" value="Genomic_DNA"/>
</dbReference>
<reference evidence="2" key="2">
    <citation type="submission" date="2022-01" db="EMBL/GenBank/DDBJ databases">
        <authorList>
            <person name="Zivanovic Y."/>
            <person name="Moreira D."/>
            <person name="Lopez-Garcia P."/>
        </authorList>
    </citation>
    <scope>NUCLEOTIDE SEQUENCE</scope>
    <source>
        <strain evidence="2">G9</strain>
    </source>
</reference>
<feature type="region of interest" description="Disordered" evidence="1">
    <location>
        <begin position="1"/>
        <end position="25"/>
    </location>
</feature>
<feature type="region of interest" description="Disordered" evidence="1">
    <location>
        <begin position="233"/>
        <end position="269"/>
    </location>
</feature>
<evidence type="ECO:0000313" key="2">
    <source>
        <dbReference type="EMBL" id="MDG2990673.1"/>
    </source>
</evidence>
<organism evidence="2 3">
    <name type="scientific">Candidatus Synechococcus calcipolaris G9</name>
    <dbReference type="NCBI Taxonomy" id="1497997"/>
    <lineage>
        <taxon>Bacteria</taxon>
        <taxon>Bacillati</taxon>
        <taxon>Cyanobacteriota</taxon>
        <taxon>Cyanophyceae</taxon>
        <taxon>Synechococcales</taxon>
        <taxon>Synechococcaceae</taxon>
        <taxon>Synechococcus</taxon>
    </lineage>
</organism>
<evidence type="ECO:0000313" key="3">
    <source>
        <dbReference type="Proteomes" id="UP001154265"/>
    </source>
</evidence>
<dbReference type="InterPro" id="IPR018971">
    <property type="entry name" value="DUF1997"/>
</dbReference>
<sequence length="269" mass="30856">MSVEYPEQPLEDENENNGTDVPVPSHHHPPFDFHARFHGWMELYAPVSQYEAYLNDHRQWFYRCAHPMAAEPIGENGYILTIGRYGSFGYEVEPKIGLNLLPEDEGVYRIQTIPVPDQPFLNYEVDFQAEKALKPAIAQPEQDQDLIDLGVSQYTIVDWQLDLSVKVYFPRFIYRLPHGLIQRTGDRILAEIVKQVSYRLTAKVQDDFHQTIGLTLGKRWRRQRCHNARLNHPADDLDALDDLDPTLDGIASPAPELPANSESPPTQEP</sequence>
<proteinExistence type="predicted"/>
<feature type="compositionally biased region" description="Polar residues" evidence="1">
    <location>
        <begin position="260"/>
        <end position="269"/>
    </location>
</feature>
<dbReference type="RefSeq" id="WP_277866579.1">
    <property type="nucleotide sequence ID" value="NZ_JAKKUT010000002.1"/>
</dbReference>
<dbReference type="Pfam" id="PF09366">
    <property type="entry name" value="DUF1997"/>
    <property type="match status" value="1"/>
</dbReference>
<gene>
    <name evidence="2" type="ORF">L3556_06960</name>
</gene>
<protein>
    <submittedName>
        <fullName evidence="2">DUF1997 domain-containing protein</fullName>
    </submittedName>
</protein>
<name>A0ABT6EY17_9SYNE</name>